<evidence type="ECO:0000313" key="2">
    <source>
        <dbReference type="EMBL" id="MFC7331673.1"/>
    </source>
</evidence>
<proteinExistence type="predicted"/>
<dbReference type="RefSeq" id="WP_377355591.1">
    <property type="nucleotide sequence ID" value="NZ_JBHTCM010000004.1"/>
</dbReference>
<dbReference type="Pfam" id="PF06439">
    <property type="entry name" value="3keto-disac_hyd"/>
    <property type="match status" value="1"/>
</dbReference>
<reference evidence="3" key="1">
    <citation type="journal article" date="2019" name="Int. J. Syst. Evol. Microbiol.">
        <title>The Global Catalogue of Microorganisms (GCM) 10K type strain sequencing project: providing services to taxonomists for standard genome sequencing and annotation.</title>
        <authorList>
            <consortium name="The Broad Institute Genomics Platform"/>
            <consortium name="The Broad Institute Genome Sequencing Center for Infectious Disease"/>
            <person name="Wu L."/>
            <person name="Ma J."/>
        </authorList>
    </citation>
    <scope>NUCLEOTIDE SEQUENCE [LARGE SCALE GENOMIC DNA]</scope>
    <source>
        <strain evidence="3">CGMCC 1.16275</strain>
    </source>
</reference>
<gene>
    <name evidence="2" type="ORF">ACFQPS_00730</name>
</gene>
<accession>A0ABW2KQK9</accession>
<comment type="caution">
    <text evidence="2">The sequence shown here is derived from an EMBL/GenBank/DDBJ whole genome shotgun (WGS) entry which is preliminary data.</text>
</comment>
<feature type="domain" description="3-keto-alpha-glucoside-1,2-lyase/3-keto-2-hydroxy-glucal hydratase" evidence="1">
    <location>
        <begin position="25"/>
        <end position="197"/>
    </location>
</feature>
<evidence type="ECO:0000259" key="1">
    <source>
        <dbReference type="Pfam" id="PF06439"/>
    </source>
</evidence>
<organism evidence="2 3">
    <name type="scientific">Rhodocista pekingensis</name>
    <dbReference type="NCBI Taxonomy" id="201185"/>
    <lineage>
        <taxon>Bacteria</taxon>
        <taxon>Pseudomonadati</taxon>
        <taxon>Pseudomonadota</taxon>
        <taxon>Alphaproteobacteria</taxon>
        <taxon>Rhodospirillales</taxon>
        <taxon>Azospirillaceae</taxon>
        <taxon>Rhodocista</taxon>
    </lineage>
</organism>
<dbReference type="Proteomes" id="UP001596456">
    <property type="component" value="Unassembled WGS sequence"/>
</dbReference>
<keyword evidence="3" id="KW-1185">Reference proteome</keyword>
<dbReference type="EMBL" id="JBHTCM010000004">
    <property type="protein sequence ID" value="MFC7331673.1"/>
    <property type="molecule type" value="Genomic_DNA"/>
</dbReference>
<sequence length="200" mass="22055">MAEDLSPAAAPPLIADDALEPLLAADLDGWQMAGQGRFFWAADGVLESEGGPGIFWYADSVYADFLLRVDWRARSPEDNSGVFLRIPPLAHDLGPAIRLGYEVQIDDRGVDPEADRLDSPLHLTGAVYRLAAAQERLSRPLGGWNRFDIAFRGPCLSVWLNGTPVSRLDRGNRRPEGHVGLQAHHPGSRVQFRNLRIARL</sequence>
<protein>
    <submittedName>
        <fullName evidence="2">DUF1080 domain-containing protein</fullName>
    </submittedName>
</protein>
<evidence type="ECO:0000313" key="3">
    <source>
        <dbReference type="Proteomes" id="UP001596456"/>
    </source>
</evidence>
<dbReference type="Gene3D" id="2.60.120.560">
    <property type="entry name" value="Exo-inulinase, domain 1"/>
    <property type="match status" value="1"/>
</dbReference>
<dbReference type="InterPro" id="IPR010496">
    <property type="entry name" value="AL/BT2_dom"/>
</dbReference>
<name>A0ABW2KQK9_9PROT</name>